<organism evidence="3 4">
    <name type="scientific">Arsukibacterium tuosuense</name>
    <dbReference type="NCBI Taxonomy" id="1323745"/>
    <lineage>
        <taxon>Bacteria</taxon>
        <taxon>Pseudomonadati</taxon>
        <taxon>Pseudomonadota</taxon>
        <taxon>Gammaproteobacteria</taxon>
        <taxon>Chromatiales</taxon>
        <taxon>Chromatiaceae</taxon>
        <taxon>Arsukibacterium</taxon>
    </lineage>
</organism>
<dbReference type="GO" id="GO:0046872">
    <property type="term" value="F:metal ion binding"/>
    <property type="evidence" value="ECO:0007669"/>
    <property type="project" value="UniProtKB-KW"/>
</dbReference>
<keyword evidence="4" id="KW-1185">Reference proteome</keyword>
<keyword evidence="3" id="KW-0223">Dioxygenase</keyword>
<dbReference type="GO" id="GO:0051213">
    <property type="term" value="F:dioxygenase activity"/>
    <property type="evidence" value="ECO:0007669"/>
    <property type="project" value="UniProtKB-KW"/>
</dbReference>
<feature type="domain" description="VOC" evidence="2">
    <location>
        <begin position="3"/>
        <end position="62"/>
    </location>
</feature>
<keyword evidence="3" id="KW-0560">Oxidoreductase</keyword>
<dbReference type="Pfam" id="PF00903">
    <property type="entry name" value="Glyoxalase"/>
    <property type="match status" value="1"/>
</dbReference>
<reference evidence="4" key="1">
    <citation type="submission" date="2017-09" db="EMBL/GenBank/DDBJ databases">
        <authorList>
            <person name="Varghese N."/>
            <person name="Submissions S."/>
        </authorList>
    </citation>
    <scope>NUCLEOTIDE SEQUENCE [LARGE SCALE GENOMIC DNA]</scope>
    <source>
        <strain evidence="4">CGMCC 1.12461</strain>
    </source>
</reference>
<name>A0A285I6L2_9GAMM</name>
<protein>
    <submittedName>
        <fullName evidence="3">Glyoxalase/Bleomycin resistance protein/Dioxygenase superfamily protein</fullName>
    </submittedName>
</protein>
<evidence type="ECO:0000313" key="3">
    <source>
        <dbReference type="EMBL" id="SNY42591.1"/>
    </source>
</evidence>
<dbReference type="Gene3D" id="3.10.180.10">
    <property type="entry name" value="2,3-Dihydroxybiphenyl 1,2-Dioxygenase, domain 1"/>
    <property type="match status" value="1"/>
</dbReference>
<dbReference type="SUPFAM" id="SSF54593">
    <property type="entry name" value="Glyoxalase/Bleomycin resistance protein/Dihydroxybiphenyl dioxygenase"/>
    <property type="match status" value="1"/>
</dbReference>
<evidence type="ECO:0000313" key="4">
    <source>
        <dbReference type="Proteomes" id="UP000219353"/>
    </source>
</evidence>
<dbReference type="InterPro" id="IPR037523">
    <property type="entry name" value="VOC_core"/>
</dbReference>
<keyword evidence="1" id="KW-0479">Metal-binding</keyword>
<dbReference type="EMBL" id="OBEB01000001">
    <property type="protein sequence ID" value="SNY42591.1"/>
    <property type="molecule type" value="Genomic_DNA"/>
</dbReference>
<evidence type="ECO:0000259" key="2">
    <source>
        <dbReference type="PROSITE" id="PS51819"/>
    </source>
</evidence>
<dbReference type="PROSITE" id="PS00934">
    <property type="entry name" value="GLYOXALASE_I_1"/>
    <property type="match status" value="1"/>
</dbReference>
<dbReference type="PROSITE" id="PS51819">
    <property type="entry name" value="VOC"/>
    <property type="match status" value="1"/>
</dbReference>
<dbReference type="InterPro" id="IPR018146">
    <property type="entry name" value="Glyoxalase_1_CS"/>
</dbReference>
<dbReference type="AlphaFoldDB" id="A0A285I6L2"/>
<gene>
    <name evidence="3" type="ORF">SAMN06297280_0463</name>
</gene>
<accession>A0A285I6L2</accession>
<proteinExistence type="predicted"/>
<sequence length="62" mass="6865">MQGLNHITIAVSDIDCSLAFYNEILGMKGHVRWNSGAYLSLGGVWFCLSRDDVSPGMDYSHD</sequence>
<dbReference type="InterPro" id="IPR029068">
    <property type="entry name" value="Glyas_Bleomycin-R_OHBP_Dase"/>
</dbReference>
<evidence type="ECO:0000256" key="1">
    <source>
        <dbReference type="ARBA" id="ARBA00022723"/>
    </source>
</evidence>
<dbReference type="InterPro" id="IPR004360">
    <property type="entry name" value="Glyas_Fos-R_dOase_dom"/>
</dbReference>
<dbReference type="GO" id="GO:0004462">
    <property type="term" value="F:lactoylglutathione lyase activity"/>
    <property type="evidence" value="ECO:0007669"/>
    <property type="project" value="InterPro"/>
</dbReference>
<dbReference type="Proteomes" id="UP000219353">
    <property type="component" value="Unassembled WGS sequence"/>
</dbReference>